<evidence type="ECO:0000256" key="1">
    <source>
        <dbReference type="ARBA" id="ARBA00022737"/>
    </source>
</evidence>
<keyword evidence="7" id="KW-1185">Reference proteome</keyword>
<dbReference type="InterPro" id="IPR036116">
    <property type="entry name" value="FN3_sf"/>
</dbReference>
<evidence type="ECO:0000256" key="3">
    <source>
        <dbReference type="ARBA" id="ARBA00023319"/>
    </source>
</evidence>
<name>A0ABQ8LZT3_LABRO</name>
<dbReference type="Pfam" id="PF00041">
    <property type="entry name" value="fn3"/>
    <property type="match status" value="1"/>
</dbReference>
<reference evidence="6 7" key="1">
    <citation type="submission" date="2022-01" db="EMBL/GenBank/DDBJ databases">
        <title>A high-quality chromosome-level genome assembly of rohu carp, Labeo rohita.</title>
        <authorList>
            <person name="Arick M.A. II"/>
            <person name="Hsu C.-Y."/>
            <person name="Magbanua Z."/>
            <person name="Pechanova O."/>
            <person name="Grover C."/>
            <person name="Miller E."/>
            <person name="Thrash A."/>
            <person name="Ezzel L."/>
            <person name="Alam S."/>
            <person name="Benzie J."/>
            <person name="Hamilton M."/>
            <person name="Karsi A."/>
            <person name="Lawrence M.L."/>
            <person name="Peterson D.G."/>
        </authorList>
    </citation>
    <scope>NUCLEOTIDE SEQUENCE [LARGE SCALE GENOMIC DNA]</scope>
    <source>
        <strain evidence="7">BAU-BD-2019</strain>
        <tissue evidence="6">Blood</tissue>
    </source>
</reference>
<dbReference type="PANTHER" id="PTHR12231">
    <property type="entry name" value="CTX-RELATED TYPE I TRANSMEMBRANE PROTEIN"/>
    <property type="match status" value="1"/>
</dbReference>
<accession>A0ABQ8LZT3</accession>
<evidence type="ECO:0000313" key="6">
    <source>
        <dbReference type="EMBL" id="KAI2656148.1"/>
    </source>
</evidence>
<dbReference type="CDD" id="cd00063">
    <property type="entry name" value="FN3"/>
    <property type="match status" value="1"/>
</dbReference>
<dbReference type="SUPFAM" id="SSF49265">
    <property type="entry name" value="Fibronectin type III"/>
    <property type="match status" value="1"/>
</dbReference>
<dbReference type="PROSITE" id="PS50853">
    <property type="entry name" value="FN3"/>
    <property type="match status" value="1"/>
</dbReference>
<dbReference type="SUPFAM" id="SSF48726">
    <property type="entry name" value="Immunoglobulin"/>
    <property type="match status" value="2"/>
</dbReference>
<keyword evidence="2" id="KW-1015">Disulfide bond</keyword>
<evidence type="ECO:0000256" key="4">
    <source>
        <dbReference type="SAM" id="SignalP"/>
    </source>
</evidence>
<dbReference type="InterPro" id="IPR013783">
    <property type="entry name" value="Ig-like_fold"/>
</dbReference>
<keyword evidence="4" id="KW-0732">Signal</keyword>
<dbReference type="InterPro" id="IPR003961">
    <property type="entry name" value="FN3_dom"/>
</dbReference>
<dbReference type="EMBL" id="JACTAM010000015">
    <property type="protein sequence ID" value="KAI2656148.1"/>
    <property type="molecule type" value="Genomic_DNA"/>
</dbReference>
<comment type="caution">
    <text evidence="6">The sequence shown here is derived from an EMBL/GenBank/DDBJ whole genome shotgun (WGS) entry which is preliminary data.</text>
</comment>
<feature type="chain" id="PRO_5046066082" evidence="4">
    <location>
        <begin position="34"/>
        <end position="347"/>
    </location>
</feature>
<keyword evidence="1" id="KW-0677">Repeat</keyword>
<feature type="domain" description="Fibronectin type-III" evidence="5">
    <location>
        <begin position="218"/>
        <end position="315"/>
    </location>
</feature>
<keyword evidence="3" id="KW-0393">Immunoglobulin domain</keyword>
<evidence type="ECO:0000259" key="5">
    <source>
        <dbReference type="PROSITE" id="PS50853"/>
    </source>
</evidence>
<dbReference type="PANTHER" id="PTHR12231:SF239">
    <property type="entry name" value="NEURAL CELL ADHESION MOLECULE 1"/>
    <property type="match status" value="1"/>
</dbReference>
<dbReference type="InterPro" id="IPR051170">
    <property type="entry name" value="Neural/epithelial_adhesion"/>
</dbReference>
<feature type="signal peptide" evidence="4">
    <location>
        <begin position="1"/>
        <end position="33"/>
    </location>
</feature>
<dbReference type="SMART" id="SM00060">
    <property type="entry name" value="FN3"/>
    <property type="match status" value="1"/>
</dbReference>
<sequence>MCSAFILSNRTPSKGLLCLFVLCFVCVLCRLLGLDPSSTSDARVSSLTLKYAQYTDAGEYLCTARNAIGETAQPVYLEVRSPAYAVKIPASLFACLVHLYQSCIVATGLMTSEALMNVRTVSQRAGSYSHAVCEGTRARSHTSYAPKILGSVAVYTWEGNPANISCEVLAHPSDRLMHSLDLSQVNPESQSDFGNYNCTASNEIGTESKEFIMIPADVPSAPSITQVQPYSSTAQVLFEEPESTGGVPVLKYRAEWRAVGRGKWVQRVYEVKDGLSSVTVTGLKPETDYEVKMSAINGKGEGDSSQSVVFKTEHVREYHFSLSQEPMVPSTAAQRGVTAHTPHHKLV</sequence>
<organism evidence="6 7">
    <name type="scientific">Labeo rohita</name>
    <name type="common">Indian major carp</name>
    <name type="synonym">Cyprinus rohita</name>
    <dbReference type="NCBI Taxonomy" id="84645"/>
    <lineage>
        <taxon>Eukaryota</taxon>
        <taxon>Metazoa</taxon>
        <taxon>Chordata</taxon>
        <taxon>Craniata</taxon>
        <taxon>Vertebrata</taxon>
        <taxon>Euteleostomi</taxon>
        <taxon>Actinopterygii</taxon>
        <taxon>Neopterygii</taxon>
        <taxon>Teleostei</taxon>
        <taxon>Ostariophysi</taxon>
        <taxon>Cypriniformes</taxon>
        <taxon>Cyprinidae</taxon>
        <taxon>Labeoninae</taxon>
        <taxon>Labeonini</taxon>
        <taxon>Labeo</taxon>
    </lineage>
</organism>
<evidence type="ECO:0000256" key="2">
    <source>
        <dbReference type="ARBA" id="ARBA00023157"/>
    </source>
</evidence>
<dbReference type="InterPro" id="IPR036179">
    <property type="entry name" value="Ig-like_dom_sf"/>
</dbReference>
<dbReference type="Proteomes" id="UP000830375">
    <property type="component" value="Unassembled WGS sequence"/>
</dbReference>
<evidence type="ECO:0000313" key="7">
    <source>
        <dbReference type="Proteomes" id="UP000830375"/>
    </source>
</evidence>
<protein>
    <submittedName>
        <fullName evidence="6">Neural cell adhesion molecule 1</fullName>
    </submittedName>
</protein>
<dbReference type="Gene3D" id="2.60.40.10">
    <property type="entry name" value="Immunoglobulins"/>
    <property type="match status" value="2"/>
</dbReference>
<proteinExistence type="predicted"/>
<gene>
    <name evidence="6" type="ORF">H4Q32_012985</name>
</gene>